<evidence type="ECO:0000313" key="2">
    <source>
        <dbReference type="Proteomes" id="UP000217790"/>
    </source>
</evidence>
<dbReference type="OrthoDB" id="541052at2759"/>
<keyword evidence="2" id="KW-1185">Reference proteome</keyword>
<dbReference type="EMBL" id="KZ293706">
    <property type="protein sequence ID" value="PBK83450.1"/>
    <property type="molecule type" value="Genomic_DNA"/>
</dbReference>
<protein>
    <submittedName>
        <fullName evidence="1">Uncharacterized protein</fullName>
    </submittedName>
</protein>
<name>A0A2H3CNM4_ARMGA</name>
<dbReference type="InParanoid" id="A0A2H3CNM4"/>
<accession>A0A2H3CNM4</accession>
<gene>
    <name evidence="1" type="ORF">ARMGADRAFT_1037838</name>
</gene>
<dbReference type="AlphaFoldDB" id="A0A2H3CNM4"/>
<proteinExistence type="predicted"/>
<reference evidence="2" key="1">
    <citation type="journal article" date="2017" name="Nat. Ecol. Evol.">
        <title>Genome expansion and lineage-specific genetic innovations in the forest pathogenic fungi Armillaria.</title>
        <authorList>
            <person name="Sipos G."/>
            <person name="Prasanna A.N."/>
            <person name="Walter M.C."/>
            <person name="O'Connor E."/>
            <person name="Balint B."/>
            <person name="Krizsan K."/>
            <person name="Kiss B."/>
            <person name="Hess J."/>
            <person name="Varga T."/>
            <person name="Slot J."/>
            <person name="Riley R."/>
            <person name="Boka B."/>
            <person name="Rigling D."/>
            <person name="Barry K."/>
            <person name="Lee J."/>
            <person name="Mihaltcheva S."/>
            <person name="LaButti K."/>
            <person name="Lipzen A."/>
            <person name="Waldron R."/>
            <person name="Moloney N.M."/>
            <person name="Sperisen C."/>
            <person name="Kredics L."/>
            <person name="Vagvoelgyi C."/>
            <person name="Patrignani A."/>
            <person name="Fitzpatrick D."/>
            <person name="Nagy I."/>
            <person name="Doyle S."/>
            <person name="Anderson J.B."/>
            <person name="Grigoriev I.V."/>
            <person name="Gueldener U."/>
            <person name="Muensterkoetter M."/>
            <person name="Nagy L.G."/>
        </authorList>
    </citation>
    <scope>NUCLEOTIDE SEQUENCE [LARGE SCALE GENOMIC DNA]</scope>
    <source>
        <strain evidence="2">Ar21-2</strain>
    </source>
</reference>
<evidence type="ECO:0000313" key="1">
    <source>
        <dbReference type="EMBL" id="PBK83450.1"/>
    </source>
</evidence>
<sequence length="348" mass="38975">MFHQTDATATEHLHKGWIPVPKRRAIWCLYCPILHVVPTENTAFEYTASVSKILLVYDASPLEDVSEALLDVRSRIRCSLKGSRTDLEKSGPSFHGGLMLAHVVWGEIVRFESGMMILSEEDELTGAAVTGMALHQIYGALEKMELEIGDSKPIDVHCNAQTIIDHLVVPIKYHGWIYGCAPTSPAWRDTIGFTSNVPPPLNPPKTFIFDHRKAMDPRLHPHLLRESTNSSSPREKTPFFLVARSLLSLTPKPYCITTSPSRTRSACWVEREPVGKGELVRKARYGLEMIDTAFLEDPDVCENPKRMYEFAEAVTAGAGEVDGNAWSGRFKWLLSSRAPIFNPTIYPE</sequence>
<organism evidence="1 2">
    <name type="scientific">Armillaria gallica</name>
    <name type="common">Bulbous honey fungus</name>
    <name type="synonym">Armillaria bulbosa</name>
    <dbReference type="NCBI Taxonomy" id="47427"/>
    <lineage>
        <taxon>Eukaryota</taxon>
        <taxon>Fungi</taxon>
        <taxon>Dikarya</taxon>
        <taxon>Basidiomycota</taxon>
        <taxon>Agaricomycotina</taxon>
        <taxon>Agaricomycetes</taxon>
        <taxon>Agaricomycetidae</taxon>
        <taxon>Agaricales</taxon>
        <taxon>Marasmiineae</taxon>
        <taxon>Physalacriaceae</taxon>
        <taxon>Armillaria</taxon>
    </lineage>
</organism>
<dbReference type="Proteomes" id="UP000217790">
    <property type="component" value="Unassembled WGS sequence"/>
</dbReference>